<sequence length="126" mass="13239">MAARSALPKILGATALGGVGYYFYAAGGSAKSAKNRAEADLHKASADIKAHLPHQEKTDARGIGSKTGAKFDETVAEANKQYGRAESEVKGMAHGARAKIDELDKKIDDEASKAKSSTSGWFGNKK</sequence>
<protein>
    <recommendedName>
        <fullName evidence="5">Calcofluor white hypersensitive protein</fullName>
    </recommendedName>
</protein>
<evidence type="ECO:0000256" key="2">
    <source>
        <dbReference type="SAM" id="Phobius"/>
    </source>
</evidence>
<keyword evidence="2" id="KW-0472">Membrane</keyword>
<accession>A0AAD5RS72</accession>
<dbReference type="EMBL" id="JAKWBI020000125">
    <property type="protein sequence ID" value="KAJ2902072.1"/>
    <property type="molecule type" value="Genomic_DNA"/>
</dbReference>
<feature type="region of interest" description="Disordered" evidence="1">
    <location>
        <begin position="47"/>
        <end position="66"/>
    </location>
</feature>
<keyword evidence="2" id="KW-1133">Transmembrane helix</keyword>
<feature type="compositionally biased region" description="Basic and acidic residues" evidence="1">
    <location>
        <begin position="47"/>
        <end position="60"/>
    </location>
</feature>
<comment type="caution">
    <text evidence="3">The sequence shown here is derived from an EMBL/GenBank/DDBJ whole genome shotgun (WGS) entry which is preliminary data.</text>
</comment>
<evidence type="ECO:0000256" key="1">
    <source>
        <dbReference type="SAM" id="MobiDB-lite"/>
    </source>
</evidence>
<gene>
    <name evidence="3" type="ORF">MKZ38_001045</name>
</gene>
<evidence type="ECO:0000313" key="4">
    <source>
        <dbReference type="Proteomes" id="UP001201980"/>
    </source>
</evidence>
<dbReference type="Proteomes" id="UP001201980">
    <property type="component" value="Unassembled WGS sequence"/>
</dbReference>
<proteinExistence type="predicted"/>
<dbReference type="AlphaFoldDB" id="A0AAD5RS72"/>
<keyword evidence="2" id="KW-0812">Transmembrane</keyword>
<name>A0AAD5RS72_9PEZI</name>
<keyword evidence="4" id="KW-1185">Reference proteome</keyword>
<evidence type="ECO:0000313" key="3">
    <source>
        <dbReference type="EMBL" id="KAJ2902072.1"/>
    </source>
</evidence>
<reference evidence="3" key="1">
    <citation type="submission" date="2022-07" db="EMBL/GenBank/DDBJ databases">
        <title>Draft genome sequence of Zalerion maritima ATCC 34329, a (micro)plastics degrading marine fungus.</title>
        <authorList>
            <person name="Paco A."/>
            <person name="Goncalves M.F.M."/>
            <person name="Rocha-Santos T.A.P."/>
            <person name="Alves A."/>
        </authorList>
    </citation>
    <scope>NUCLEOTIDE SEQUENCE</scope>
    <source>
        <strain evidence="3">ATCC 34329</strain>
    </source>
</reference>
<evidence type="ECO:0008006" key="5">
    <source>
        <dbReference type="Google" id="ProtNLM"/>
    </source>
</evidence>
<feature type="compositionally biased region" description="Basic and acidic residues" evidence="1">
    <location>
        <begin position="98"/>
        <end position="113"/>
    </location>
</feature>
<feature type="compositionally biased region" description="Polar residues" evidence="1">
    <location>
        <begin position="114"/>
        <end position="126"/>
    </location>
</feature>
<organism evidence="3 4">
    <name type="scientific">Zalerion maritima</name>
    <dbReference type="NCBI Taxonomy" id="339359"/>
    <lineage>
        <taxon>Eukaryota</taxon>
        <taxon>Fungi</taxon>
        <taxon>Dikarya</taxon>
        <taxon>Ascomycota</taxon>
        <taxon>Pezizomycotina</taxon>
        <taxon>Sordariomycetes</taxon>
        <taxon>Lulworthiomycetidae</taxon>
        <taxon>Lulworthiales</taxon>
        <taxon>Lulworthiaceae</taxon>
        <taxon>Zalerion</taxon>
    </lineage>
</organism>
<feature type="transmembrane region" description="Helical" evidence="2">
    <location>
        <begin position="6"/>
        <end position="24"/>
    </location>
</feature>
<feature type="region of interest" description="Disordered" evidence="1">
    <location>
        <begin position="82"/>
        <end position="126"/>
    </location>
</feature>